<keyword evidence="2" id="KW-0479">Metal-binding</keyword>
<gene>
    <name evidence="9" type="ORF">CLIB1423_08S02564</name>
</gene>
<dbReference type="SMART" id="SM00355">
    <property type="entry name" value="ZnF_C2H2"/>
    <property type="match status" value="2"/>
</dbReference>
<dbReference type="EMBL" id="CAKXYY010000008">
    <property type="protein sequence ID" value="CAH2352853.1"/>
    <property type="molecule type" value="Genomic_DNA"/>
</dbReference>
<dbReference type="SUPFAM" id="SSF57667">
    <property type="entry name" value="beta-beta-alpha zinc fingers"/>
    <property type="match status" value="1"/>
</dbReference>
<evidence type="ECO:0000256" key="4">
    <source>
        <dbReference type="ARBA" id="ARBA00022833"/>
    </source>
</evidence>
<dbReference type="PANTHER" id="PTHR24396">
    <property type="entry name" value="ZINC FINGER PROTEIN"/>
    <property type="match status" value="1"/>
</dbReference>
<feature type="region of interest" description="Disordered" evidence="7">
    <location>
        <begin position="176"/>
        <end position="247"/>
    </location>
</feature>
<dbReference type="GO" id="GO:0005634">
    <property type="term" value="C:nucleus"/>
    <property type="evidence" value="ECO:0007669"/>
    <property type="project" value="UniProtKB-SubCell"/>
</dbReference>
<evidence type="ECO:0000256" key="3">
    <source>
        <dbReference type="ARBA" id="ARBA00022771"/>
    </source>
</evidence>
<sequence length="559" mass="62926">MTTLADPLNLNNQRRRRWTEVAEQVADKMVPPVVMFGGTLSQFTTSTAIRSILLLLAIVWLFKESRKTTKDSAYEEAGTKTGNVKAEEPREDDKSKEVANIASVEKSKTIPDLFPSITDVIIQTDGVTAKSCSTGLTTRLLPFKNKNGEIEWAFTDDSSLPGSELDVFKIKSDSISNQLDKEGKPERDVLTPTTSNSSNSDSIIENGQYRNIQKLDDTPLTNNSSFSEGEEDDKGKTSSGGEQDGTVHQCPHCDVSFKIRGYLTRHLKKHAVKKAYSCPFYNYSIYVDENNLTHKCHPNGGFSRRDTYKTHLKSRHFKYPKGVKTKERTNSPGYCGMCNEYFPNSEIWCEIHIEGGECRHLPTGFKGKSRIKNKLRKEQRQRMKENGKQQLVEGNMSAALLTSPSKTPSNYDTPQSYAYYPQVNSGLVPNNNTNSPALSSNSDMAFNYVNTPNSLPSTTYPIPSPPNKATVEINYGQMNMQQHQYANQLQHQQMNIQQQQSQQQQQPFLQFDQFQHGSVVHNSLAEDYDDEYCLDVDQLFVSNSNLNQVNTAISGEAYF</sequence>
<dbReference type="PROSITE" id="PS00028">
    <property type="entry name" value="ZINC_FINGER_C2H2_1"/>
    <property type="match status" value="1"/>
</dbReference>
<dbReference type="Gene3D" id="3.30.160.60">
    <property type="entry name" value="Classic Zinc Finger"/>
    <property type="match status" value="1"/>
</dbReference>
<proteinExistence type="predicted"/>
<feature type="compositionally biased region" description="Basic and acidic residues" evidence="7">
    <location>
        <begin position="179"/>
        <end position="189"/>
    </location>
</feature>
<feature type="compositionally biased region" description="Basic and acidic residues" evidence="7">
    <location>
        <begin position="85"/>
        <end position="95"/>
    </location>
</feature>
<evidence type="ECO:0000256" key="6">
    <source>
        <dbReference type="PROSITE-ProRule" id="PRU00042"/>
    </source>
</evidence>
<dbReference type="PROSITE" id="PS50157">
    <property type="entry name" value="ZINC_FINGER_C2H2_2"/>
    <property type="match status" value="1"/>
</dbReference>
<evidence type="ECO:0000259" key="8">
    <source>
        <dbReference type="PROSITE" id="PS50157"/>
    </source>
</evidence>
<evidence type="ECO:0000256" key="7">
    <source>
        <dbReference type="SAM" id="MobiDB-lite"/>
    </source>
</evidence>
<keyword evidence="5" id="KW-0539">Nucleus</keyword>
<comment type="subcellular location">
    <subcellularLocation>
        <location evidence="1">Nucleus</location>
    </subcellularLocation>
</comment>
<dbReference type="GO" id="GO:0000978">
    <property type="term" value="F:RNA polymerase II cis-regulatory region sequence-specific DNA binding"/>
    <property type="evidence" value="ECO:0007669"/>
    <property type="project" value="TreeGrafter"/>
</dbReference>
<dbReference type="InterPro" id="IPR036236">
    <property type="entry name" value="Znf_C2H2_sf"/>
</dbReference>
<dbReference type="InterPro" id="IPR013087">
    <property type="entry name" value="Znf_C2H2_type"/>
</dbReference>
<reference evidence="9" key="1">
    <citation type="submission" date="2022-03" db="EMBL/GenBank/DDBJ databases">
        <authorList>
            <person name="Legras J.-L."/>
            <person name="Devillers H."/>
            <person name="Grondin C."/>
        </authorList>
    </citation>
    <scope>NUCLEOTIDE SEQUENCE</scope>
    <source>
        <strain evidence="9">CLIB 1423</strain>
    </source>
</reference>
<evidence type="ECO:0000256" key="1">
    <source>
        <dbReference type="ARBA" id="ARBA00004123"/>
    </source>
</evidence>
<feature type="compositionally biased region" description="Low complexity" evidence="7">
    <location>
        <begin position="193"/>
        <end position="204"/>
    </location>
</feature>
<keyword evidence="3 6" id="KW-0863">Zinc-finger</keyword>
<dbReference type="Proteomes" id="UP000837801">
    <property type="component" value="Unassembled WGS sequence"/>
</dbReference>
<evidence type="ECO:0000313" key="9">
    <source>
        <dbReference type="EMBL" id="CAH2352853.1"/>
    </source>
</evidence>
<dbReference type="AlphaFoldDB" id="A0A9P0VYT0"/>
<keyword evidence="10" id="KW-1185">Reference proteome</keyword>
<dbReference type="PANTHER" id="PTHR24396:SF19">
    <property type="entry name" value="FI01119P"/>
    <property type="match status" value="1"/>
</dbReference>
<dbReference type="OrthoDB" id="9439903at2759"/>
<evidence type="ECO:0000256" key="2">
    <source>
        <dbReference type="ARBA" id="ARBA00022723"/>
    </source>
</evidence>
<organism evidence="9 10">
    <name type="scientific">[Candida] railenensis</name>
    <dbReference type="NCBI Taxonomy" id="45579"/>
    <lineage>
        <taxon>Eukaryota</taxon>
        <taxon>Fungi</taxon>
        <taxon>Dikarya</taxon>
        <taxon>Ascomycota</taxon>
        <taxon>Saccharomycotina</taxon>
        <taxon>Pichiomycetes</taxon>
        <taxon>Debaryomycetaceae</taxon>
        <taxon>Kurtzmaniella</taxon>
    </lineage>
</organism>
<dbReference type="InterPro" id="IPR051643">
    <property type="entry name" value="Transcr_Reg_ZincFinger"/>
</dbReference>
<feature type="region of interest" description="Disordered" evidence="7">
    <location>
        <begin position="71"/>
        <end position="95"/>
    </location>
</feature>
<accession>A0A9P0VYT0</accession>
<keyword evidence="4" id="KW-0862">Zinc</keyword>
<name>A0A9P0VYT0_9ASCO</name>
<feature type="domain" description="C2H2-type" evidence="8">
    <location>
        <begin position="248"/>
        <end position="275"/>
    </location>
</feature>
<protein>
    <submittedName>
        <fullName evidence="9">Transcriptional regulator Stp2p</fullName>
    </submittedName>
</protein>
<dbReference type="GO" id="GO:0000981">
    <property type="term" value="F:DNA-binding transcription factor activity, RNA polymerase II-specific"/>
    <property type="evidence" value="ECO:0007669"/>
    <property type="project" value="TreeGrafter"/>
</dbReference>
<evidence type="ECO:0000313" key="10">
    <source>
        <dbReference type="Proteomes" id="UP000837801"/>
    </source>
</evidence>
<comment type="caution">
    <text evidence="9">The sequence shown here is derived from an EMBL/GenBank/DDBJ whole genome shotgun (WGS) entry which is preliminary data.</text>
</comment>
<evidence type="ECO:0000256" key="5">
    <source>
        <dbReference type="ARBA" id="ARBA00023242"/>
    </source>
</evidence>
<dbReference type="GO" id="GO:0008270">
    <property type="term" value="F:zinc ion binding"/>
    <property type="evidence" value="ECO:0007669"/>
    <property type="project" value="UniProtKB-KW"/>
</dbReference>